<sequence>MEAASLKNTKLILAEPELSKNQIETAFGYIRYPEHYENVEIAVRVCETLGVSSKSILRGITNTVSD</sequence>
<dbReference type="Proteomes" id="UP000011778">
    <property type="component" value="Unassembled WGS sequence"/>
</dbReference>
<proteinExistence type="predicted"/>
<dbReference type="AlphaFoldDB" id="M3GAZ4"/>
<accession>M3GAZ4</accession>
<name>M3GAZ4_LEPIT</name>
<comment type="caution">
    <text evidence="1">The sequence shown here is derived from an EMBL/GenBank/DDBJ whole genome shotgun (WGS) entry which is preliminary data.</text>
</comment>
<organism evidence="1 2">
    <name type="scientific">Leptospira interrogans serovar Copenhageni str. LT2050</name>
    <dbReference type="NCBI Taxonomy" id="1001598"/>
    <lineage>
        <taxon>Bacteria</taxon>
        <taxon>Pseudomonadati</taxon>
        <taxon>Spirochaetota</taxon>
        <taxon>Spirochaetia</taxon>
        <taxon>Leptospirales</taxon>
        <taxon>Leptospiraceae</taxon>
        <taxon>Leptospira</taxon>
    </lineage>
</organism>
<protein>
    <submittedName>
        <fullName evidence="1">Uncharacterized protein</fullName>
    </submittedName>
</protein>
<evidence type="ECO:0000313" key="2">
    <source>
        <dbReference type="Proteomes" id="UP000011778"/>
    </source>
</evidence>
<evidence type="ECO:0000313" key="1">
    <source>
        <dbReference type="EMBL" id="EMG22530.1"/>
    </source>
</evidence>
<reference evidence="1 2" key="1">
    <citation type="submission" date="2013-02" db="EMBL/GenBank/DDBJ databases">
        <authorList>
            <person name="Harkins D.M."/>
            <person name="Durkin A.S."/>
            <person name="Brinkac L.M."/>
            <person name="Haft D.H."/>
            <person name="Selengut J.D."/>
            <person name="Sanka R."/>
            <person name="DePew J."/>
            <person name="Purushe J."/>
            <person name="Tulsiani S.M."/>
            <person name="Graham G.C."/>
            <person name="Burns M.-A."/>
            <person name="Dohnt M.F."/>
            <person name="Smythe L.D."/>
            <person name="McKay D.B."/>
            <person name="Craig S.B."/>
            <person name="Vinetz J.M."/>
            <person name="Sutton G.G."/>
            <person name="Nierman W.C."/>
            <person name="Fouts D.E."/>
        </authorList>
    </citation>
    <scope>NUCLEOTIDE SEQUENCE [LARGE SCALE GENOMIC DNA]</scope>
    <source>
        <strain evidence="1 2">LT2050</strain>
    </source>
</reference>
<dbReference type="EMBL" id="AFMD02000200">
    <property type="protein sequence ID" value="EMG22530.1"/>
    <property type="molecule type" value="Genomic_DNA"/>
</dbReference>
<feature type="non-terminal residue" evidence="1">
    <location>
        <position position="66"/>
    </location>
</feature>
<gene>
    <name evidence="1" type="ORF">LEP1GSC150_0215</name>
</gene>